<evidence type="ECO:0000313" key="2">
    <source>
        <dbReference type="EMBL" id="MBM7122294.1"/>
    </source>
</evidence>
<dbReference type="Proteomes" id="UP001430065">
    <property type="component" value="Unassembled WGS sequence"/>
</dbReference>
<organism evidence="2 3">
    <name type="scientific">Dyella kyungheensis</name>
    <dbReference type="NCBI Taxonomy" id="1242174"/>
    <lineage>
        <taxon>Bacteria</taxon>
        <taxon>Pseudomonadati</taxon>
        <taxon>Pseudomonadota</taxon>
        <taxon>Gammaproteobacteria</taxon>
        <taxon>Lysobacterales</taxon>
        <taxon>Rhodanobacteraceae</taxon>
        <taxon>Dyella</taxon>
    </lineage>
</organism>
<evidence type="ECO:0000256" key="1">
    <source>
        <dbReference type="SAM" id="SignalP"/>
    </source>
</evidence>
<protein>
    <submittedName>
        <fullName evidence="2">Energy transducer TonB</fullName>
    </submittedName>
</protein>
<dbReference type="RefSeq" id="WP_204636742.1">
    <property type="nucleotide sequence ID" value="NZ_JADIKC010000006.1"/>
</dbReference>
<feature type="chain" id="PRO_5045716742" evidence="1">
    <location>
        <begin position="23"/>
        <end position="283"/>
    </location>
</feature>
<sequence length="283" mass="30397">MKRQYRTLLWVSLALFASMAGAQSVRKTAEGSMVVTGSLEVNPDGTLHGYTLDQPEKLPPVVVDVLGKSIARWQFKLSSPTTQLVKTSMNVRVVAKPVGDGNYKVAVDGATFGEGEANAATVTYNNRSVAPRYPQMAIDARVSGTAYLVLRIGRDGSVQDAAAEEVDLDQYATQQAMDKFRKVLATASLDAARQWTFHTPTQGSAVDDPYWVVRVPVNFNLAVTDQPNKQHAYGTWQPYIPGPRQTVPWISAELASEAPNAMSDGGLSTGRSGLVLATPLGGG</sequence>
<proteinExistence type="predicted"/>
<keyword evidence="1" id="KW-0732">Signal</keyword>
<reference evidence="2 3" key="1">
    <citation type="submission" date="2020-10" db="EMBL/GenBank/DDBJ databases">
        <title>Phylogeny of dyella-like bacteria.</title>
        <authorList>
            <person name="Fu J."/>
        </authorList>
    </citation>
    <scope>NUCLEOTIDE SEQUENCE [LARGE SCALE GENOMIC DNA]</scope>
    <source>
        <strain evidence="2 3">THG-B117</strain>
    </source>
</reference>
<keyword evidence="3" id="KW-1185">Reference proteome</keyword>
<dbReference type="SUPFAM" id="SSF74653">
    <property type="entry name" value="TolA/TonB C-terminal domain"/>
    <property type="match status" value="1"/>
</dbReference>
<evidence type="ECO:0000313" key="3">
    <source>
        <dbReference type="Proteomes" id="UP001430065"/>
    </source>
</evidence>
<name>A0ABS2JTE7_9GAMM</name>
<dbReference type="EMBL" id="JADIKC010000006">
    <property type="protein sequence ID" value="MBM7122294.1"/>
    <property type="molecule type" value="Genomic_DNA"/>
</dbReference>
<feature type="signal peptide" evidence="1">
    <location>
        <begin position="1"/>
        <end position="22"/>
    </location>
</feature>
<accession>A0ABS2JTE7</accession>
<comment type="caution">
    <text evidence="2">The sequence shown here is derived from an EMBL/GenBank/DDBJ whole genome shotgun (WGS) entry which is preliminary data.</text>
</comment>
<gene>
    <name evidence="2" type="ORF">ISP20_14095</name>
</gene>
<dbReference type="Gene3D" id="3.30.1150.10">
    <property type="match status" value="1"/>
</dbReference>